<dbReference type="SUPFAM" id="SSF56112">
    <property type="entry name" value="Protein kinase-like (PK-like)"/>
    <property type="match status" value="1"/>
</dbReference>
<evidence type="ECO:0000313" key="2">
    <source>
        <dbReference type="Proteomes" id="UP001610563"/>
    </source>
</evidence>
<dbReference type="EMBL" id="JBFTWV010000217">
    <property type="protein sequence ID" value="KAL2783696.1"/>
    <property type="molecule type" value="Genomic_DNA"/>
</dbReference>
<dbReference type="Gene3D" id="1.10.510.10">
    <property type="entry name" value="Transferase(Phosphotransferase) domain 1"/>
    <property type="match status" value="1"/>
</dbReference>
<evidence type="ECO:0000313" key="1">
    <source>
        <dbReference type="EMBL" id="KAL2783696.1"/>
    </source>
</evidence>
<evidence type="ECO:0008006" key="3">
    <source>
        <dbReference type="Google" id="ProtNLM"/>
    </source>
</evidence>
<sequence length="331" mass="36719">MRPVTRIMVDGLPLINQSATDTQPVVPSQPKPNSKISEDLPAIRLAKRNAPPSLVEPNRKTIHCQPRALALPKISEGNTAASDLVVRKESPWDTFEKIFECDLAGTVAVCVRRSGRRAVWAARQYPSEQADKVLGILRSIRHKNVVSVIECFHTSNSLYTVGKHQPLTLEHVVACRAFPDQQQLAAIMSQFLDGLSYLITENLHHTSLNCSSTLMNLDGEVQIARIDCCSIRPPGRVQSTDLAPIGRVMMELMQKYVKDDGVVGLDNLDRWRTSPAAIEFLSATTSASSIEELKKRLLTETRWATGDLIGLAWFALISARTFYSYTPPSDE</sequence>
<accession>A0ABR4FKB3</accession>
<name>A0ABR4FKB3_9EURO</name>
<gene>
    <name evidence="1" type="ORF">BJX66DRAFT_349211</name>
</gene>
<keyword evidence="2" id="KW-1185">Reference proteome</keyword>
<reference evidence="1 2" key="1">
    <citation type="submission" date="2024-07" db="EMBL/GenBank/DDBJ databases">
        <title>Section-level genome sequencing and comparative genomics of Aspergillus sections Usti and Cavernicolus.</title>
        <authorList>
            <consortium name="Lawrence Berkeley National Laboratory"/>
            <person name="Nybo J.L."/>
            <person name="Vesth T.C."/>
            <person name="Theobald S."/>
            <person name="Frisvad J.C."/>
            <person name="Larsen T.O."/>
            <person name="Kjaerboelling I."/>
            <person name="Rothschild-Mancinelli K."/>
            <person name="Lyhne E.K."/>
            <person name="Kogle M.E."/>
            <person name="Barry K."/>
            <person name="Clum A."/>
            <person name="Na H."/>
            <person name="Ledsgaard L."/>
            <person name="Lin J."/>
            <person name="Lipzen A."/>
            <person name="Kuo A."/>
            <person name="Riley R."/>
            <person name="Mondo S."/>
            <person name="Labutti K."/>
            <person name="Haridas S."/>
            <person name="Pangalinan J."/>
            <person name="Salamov A.A."/>
            <person name="Simmons B.A."/>
            <person name="Magnuson J.K."/>
            <person name="Chen J."/>
            <person name="Drula E."/>
            <person name="Henrissat B."/>
            <person name="Wiebenga A."/>
            <person name="Lubbers R.J."/>
            <person name="Gomes A.C."/>
            <person name="Makela M.R."/>
            <person name="Stajich J."/>
            <person name="Grigoriev I.V."/>
            <person name="Mortensen U.H."/>
            <person name="De Vries R.P."/>
            <person name="Baker S.E."/>
            <person name="Andersen M.R."/>
        </authorList>
    </citation>
    <scope>NUCLEOTIDE SEQUENCE [LARGE SCALE GENOMIC DNA]</scope>
    <source>
        <strain evidence="1 2">CBS 209.92</strain>
    </source>
</reference>
<proteinExistence type="predicted"/>
<comment type="caution">
    <text evidence="1">The sequence shown here is derived from an EMBL/GenBank/DDBJ whole genome shotgun (WGS) entry which is preliminary data.</text>
</comment>
<organism evidence="1 2">
    <name type="scientific">Aspergillus keveii</name>
    <dbReference type="NCBI Taxonomy" id="714993"/>
    <lineage>
        <taxon>Eukaryota</taxon>
        <taxon>Fungi</taxon>
        <taxon>Dikarya</taxon>
        <taxon>Ascomycota</taxon>
        <taxon>Pezizomycotina</taxon>
        <taxon>Eurotiomycetes</taxon>
        <taxon>Eurotiomycetidae</taxon>
        <taxon>Eurotiales</taxon>
        <taxon>Aspergillaceae</taxon>
        <taxon>Aspergillus</taxon>
        <taxon>Aspergillus subgen. Nidulantes</taxon>
    </lineage>
</organism>
<dbReference type="InterPro" id="IPR011009">
    <property type="entry name" value="Kinase-like_dom_sf"/>
</dbReference>
<protein>
    <recommendedName>
        <fullName evidence="3">Protein kinase domain-containing protein</fullName>
    </recommendedName>
</protein>
<dbReference type="Proteomes" id="UP001610563">
    <property type="component" value="Unassembled WGS sequence"/>
</dbReference>